<dbReference type="AlphaFoldDB" id="A0A1H1JVZ5"/>
<gene>
    <name evidence="1" type="ORF">SAMN05443245_7325</name>
</gene>
<dbReference type="EMBL" id="FNKP01000004">
    <property type="protein sequence ID" value="SDR53990.1"/>
    <property type="molecule type" value="Genomic_DNA"/>
</dbReference>
<reference evidence="2" key="1">
    <citation type="submission" date="2016-10" db="EMBL/GenBank/DDBJ databases">
        <authorList>
            <person name="Varghese N."/>
        </authorList>
    </citation>
    <scope>NUCLEOTIDE SEQUENCE [LARGE SCALE GENOMIC DNA]</scope>
    <source>
        <strain evidence="2">GAS106B</strain>
    </source>
</reference>
<proteinExistence type="predicted"/>
<evidence type="ECO:0000313" key="1">
    <source>
        <dbReference type="EMBL" id="SDR53990.1"/>
    </source>
</evidence>
<organism evidence="1 2">
    <name type="scientific">Paraburkholderia fungorum</name>
    <dbReference type="NCBI Taxonomy" id="134537"/>
    <lineage>
        <taxon>Bacteria</taxon>
        <taxon>Pseudomonadati</taxon>
        <taxon>Pseudomonadota</taxon>
        <taxon>Betaproteobacteria</taxon>
        <taxon>Burkholderiales</taxon>
        <taxon>Burkholderiaceae</taxon>
        <taxon>Paraburkholderia</taxon>
    </lineage>
</organism>
<keyword evidence="2" id="KW-1185">Reference proteome</keyword>
<evidence type="ECO:0000313" key="2">
    <source>
        <dbReference type="Proteomes" id="UP000183487"/>
    </source>
</evidence>
<sequence length="52" mass="5821">MEIDILGIDLAKHVLQLHGTERSGRPIHRSKVGREALIETVHVVVNLRQTPS</sequence>
<dbReference type="Proteomes" id="UP000183487">
    <property type="component" value="Unassembled WGS sequence"/>
</dbReference>
<accession>A0A1H1JVZ5</accession>
<protein>
    <submittedName>
        <fullName evidence="1">Transposase</fullName>
    </submittedName>
</protein>
<name>A0A1H1JVZ5_9BURK</name>